<proteinExistence type="predicted"/>
<dbReference type="AlphaFoldDB" id="A0A9W6X382"/>
<accession>A0A9W6X382</accession>
<dbReference type="EMBL" id="BSXT01000479">
    <property type="protein sequence ID" value="GMF28490.1"/>
    <property type="molecule type" value="Genomic_DNA"/>
</dbReference>
<keyword evidence="3" id="KW-1185">Reference proteome</keyword>
<evidence type="ECO:0000256" key="1">
    <source>
        <dbReference type="SAM" id="MobiDB-lite"/>
    </source>
</evidence>
<evidence type="ECO:0000313" key="3">
    <source>
        <dbReference type="Proteomes" id="UP001165121"/>
    </source>
</evidence>
<sequence>MARGGTKTAADVGTPQQSMQPTQSSPNAGAEHERPRIYVFAGGGRRGVDSLVSSQSRLPRLQQTEAVLERRRRRYRTRTGRYALEFEVEYMGSRPAGKQRNYGLISETMNRCGLKVECVREPITMPSMRVHPRYVTTQMTALSNRFPSEIQMRKRPQEGNAAAGNKSARQDKSGTIRHKGVESKQGEITEAIPPCSSVRRTAVRHRGGDQECSSRDGQAIGDSEDEQAGNLSGDDQDSKDSSATDSEDDAMTNGDRRLGCQPG</sequence>
<organism evidence="2 3">
    <name type="scientific">Phytophthora fragariaefolia</name>
    <dbReference type="NCBI Taxonomy" id="1490495"/>
    <lineage>
        <taxon>Eukaryota</taxon>
        <taxon>Sar</taxon>
        <taxon>Stramenopiles</taxon>
        <taxon>Oomycota</taxon>
        <taxon>Peronosporomycetes</taxon>
        <taxon>Peronosporales</taxon>
        <taxon>Peronosporaceae</taxon>
        <taxon>Phytophthora</taxon>
    </lineage>
</organism>
<reference evidence="2" key="1">
    <citation type="submission" date="2023-04" db="EMBL/GenBank/DDBJ databases">
        <title>Phytophthora fragariaefolia NBRC 109709.</title>
        <authorList>
            <person name="Ichikawa N."/>
            <person name="Sato H."/>
            <person name="Tonouchi N."/>
        </authorList>
    </citation>
    <scope>NUCLEOTIDE SEQUENCE</scope>
    <source>
        <strain evidence="2">NBRC 109709</strain>
    </source>
</reference>
<evidence type="ECO:0000313" key="2">
    <source>
        <dbReference type="EMBL" id="GMF28490.1"/>
    </source>
</evidence>
<feature type="compositionally biased region" description="Basic and acidic residues" evidence="1">
    <location>
        <begin position="254"/>
        <end position="263"/>
    </location>
</feature>
<feature type="compositionally biased region" description="Low complexity" evidence="1">
    <location>
        <begin position="14"/>
        <end position="26"/>
    </location>
</feature>
<dbReference type="Proteomes" id="UP001165121">
    <property type="component" value="Unassembled WGS sequence"/>
</dbReference>
<protein>
    <submittedName>
        <fullName evidence="2">Unnamed protein product</fullName>
    </submittedName>
</protein>
<feature type="region of interest" description="Disordered" evidence="1">
    <location>
        <begin position="1"/>
        <end position="34"/>
    </location>
</feature>
<name>A0A9W6X382_9STRA</name>
<feature type="region of interest" description="Disordered" evidence="1">
    <location>
        <begin position="145"/>
        <end position="263"/>
    </location>
</feature>
<comment type="caution">
    <text evidence="2">The sequence shown here is derived from an EMBL/GenBank/DDBJ whole genome shotgun (WGS) entry which is preliminary data.</text>
</comment>
<gene>
    <name evidence="2" type="ORF">Pfra01_000591100</name>
</gene>
<feature type="compositionally biased region" description="Basic and acidic residues" evidence="1">
    <location>
        <begin position="168"/>
        <end position="187"/>
    </location>
</feature>